<dbReference type="AlphaFoldDB" id="A0A699XJN0"/>
<organism evidence="2">
    <name type="scientific">Tanacetum cinerariifolium</name>
    <name type="common">Dalmatian daisy</name>
    <name type="synonym">Chrysanthemum cinerariifolium</name>
    <dbReference type="NCBI Taxonomy" id="118510"/>
    <lineage>
        <taxon>Eukaryota</taxon>
        <taxon>Viridiplantae</taxon>
        <taxon>Streptophyta</taxon>
        <taxon>Embryophyta</taxon>
        <taxon>Tracheophyta</taxon>
        <taxon>Spermatophyta</taxon>
        <taxon>Magnoliopsida</taxon>
        <taxon>eudicotyledons</taxon>
        <taxon>Gunneridae</taxon>
        <taxon>Pentapetalae</taxon>
        <taxon>asterids</taxon>
        <taxon>campanulids</taxon>
        <taxon>Asterales</taxon>
        <taxon>Asteraceae</taxon>
        <taxon>Asteroideae</taxon>
        <taxon>Anthemideae</taxon>
        <taxon>Anthemidinae</taxon>
        <taxon>Tanacetum</taxon>
    </lineage>
</organism>
<feature type="compositionally biased region" description="Basic and acidic residues" evidence="1">
    <location>
        <begin position="7"/>
        <end position="16"/>
    </location>
</feature>
<evidence type="ECO:0000313" key="2">
    <source>
        <dbReference type="EMBL" id="GFD58016.1"/>
    </source>
</evidence>
<protein>
    <submittedName>
        <fullName evidence="2">Uncharacterized protein</fullName>
    </submittedName>
</protein>
<comment type="caution">
    <text evidence="2">The sequence shown here is derived from an EMBL/GenBank/DDBJ whole genome shotgun (WGS) entry which is preliminary data.</text>
</comment>
<sequence length="38" mass="4198">MLKTRIKLLEDKDRGVADQSGDDAPIKGRRLDEGEEAA</sequence>
<feature type="region of interest" description="Disordered" evidence="1">
    <location>
        <begin position="1"/>
        <end position="38"/>
    </location>
</feature>
<reference evidence="2" key="1">
    <citation type="journal article" date="2019" name="Sci. Rep.">
        <title>Draft genome of Tanacetum cinerariifolium, the natural source of mosquito coil.</title>
        <authorList>
            <person name="Yamashiro T."/>
            <person name="Shiraishi A."/>
            <person name="Satake H."/>
            <person name="Nakayama K."/>
        </authorList>
    </citation>
    <scope>NUCLEOTIDE SEQUENCE</scope>
</reference>
<name>A0A699XJN0_TANCI</name>
<gene>
    <name evidence="2" type="ORF">Tci_929985</name>
</gene>
<feature type="non-terminal residue" evidence="2">
    <location>
        <position position="38"/>
    </location>
</feature>
<dbReference type="EMBL" id="BKCJ011847697">
    <property type="protein sequence ID" value="GFD58016.1"/>
    <property type="molecule type" value="Genomic_DNA"/>
</dbReference>
<proteinExistence type="predicted"/>
<evidence type="ECO:0000256" key="1">
    <source>
        <dbReference type="SAM" id="MobiDB-lite"/>
    </source>
</evidence>
<accession>A0A699XJN0</accession>